<dbReference type="AlphaFoldDB" id="A0A7V6CN99"/>
<evidence type="ECO:0000256" key="7">
    <source>
        <dbReference type="ARBA" id="ARBA00022723"/>
    </source>
</evidence>
<comment type="similarity">
    <text evidence="4">Belongs to the peptidase M29 family.</text>
</comment>
<accession>A0A7V6CN99</accession>
<reference evidence="10" key="1">
    <citation type="journal article" date="2020" name="mSystems">
        <title>Genome- and Community-Level Interaction Insights into Carbon Utilization and Element Cycling Functions of Hydrothermarchaeota in Hydrothermal Sediment.</title>
        <authorList>
            <person name="Zhou Z."/>
            <person name="Liu Y."/>
            <person name="Xu W."/>
            <person name="Pan J."/>
            <person name="Luo Z.H."/>
            <person name="Li M."/>
        </authorList>
    </citation>
    <scope>NUCLEOTIDE SEQUENCE [LARGE SCALE GENOMIC DNA]</scope>
    <source>
        <strain evidence="10">SpSt-791</strain>
    </source>
</reference>
<dbReference type="InterPro" id="IPR000787">
    <property type="entry name" value="Peptidase_M29"/>
</dbReference>
<dbReference type="Gene3D" id="3.40.1830.10">
    <property type="entry name" value="Thermophilic metalloprotease (M29)"/>
    <property type="match status" value="1"/>
</dbReference>
<dbReference type="InterPro" id="IPR035097">
    <property type="entry name" value="M29_N-terminal"/>
</dbReference>
<comment type="caution">
    <text evidence="10">The sequence shown here is derived from an EMBL/GenBank/DDBJ whole genome shotgun (WGS) entry which is preliminary data.</text>
</comment>
<comment type="cofactor">
    <cofactor evidence="3">
        <name>Zn(2+)</name>
        <dbReference type="ChEBI" id="CHEBI:29105"/>
    </cofactor>
</comment>
<dbReference type="GO" id="GO:0004177">
    <property type="term" value="F:aminopeptidase activity"/>
    <property type="evidence" value="ECO:0007669"/>
    <property type="project" value="UniProtKB-KW"/>
</dbReference>
<sequence>MRNEYVEKMAKVLCYYSLNIKKNEIVKIEGKYNALPLIIAFYEEVLKLGAFPYVNIIIEETKEIFYKKAKREQLEFIFPYEWVELQKINSWLTIWTDYNKKYLTNVPSERIALFRKARKNLYSQLLNKIAKKEIKWCGTAFPDVANAMDAEMSLSEYEDFIFHACFLDKEEPIKEWEKLSKWQKQLVKFLEKKEKIKVKGENVDLELKVKDRKWINCDGKENFPDGEVFTSPIEDTVNGFIRFSFPCVYGGKEVDGVELHFKKGIVVKAKAEKNEDYLLALLNTDEGAKRVGEFSFGTNYHIQRFMKNTLFDEKIGGTIHLALGSSLFETGGKNKSGIHWDMVCDLRKSGEIYADNELIFKNGKFLID</sequence>
<dbReference type="InterPro" id="IPR052170">
    <property type="entry name" value="M29_Exopeptidase"/>
</dbReference>
<dbReference type="PANTHER" id="PTHR34448:SF1">
    <property type="entry name" value="BLL6088 PROTEIN"/>
    <property type="match status" value="1"/>
</dbReference>
<dbReference type="GO" id="GO:0006508">
    <property type="term" value="P:proteolysis"/>
    <property type="evidence" value="ECO:0007669"/>
    <property type="project" value="UniProtKB-KW"/>
</dbReference>
<keyword evidence="6" id="KW-0645">Protease</keyword>
<evidence type="ECO:0000256" key="9">
    <source>
        <dbReference type="ARBA" id="ARBA00023049"/>
    </source>
</evidence>
<proteinExistence type="inferred from homology"/>
<evidence type="ECO:0000256" key="4">
    <source>
        <dbReference type="ARBA" id="ARBA00008236"/>
    </source>
</evidence>
<evidence type="ECO:0000256" key="1">
    <source>
        <dbReference type="ARBA" id="ARBA00001941"/>
    </source>
</evidence>
<keyword evidence="5 10" id="KW-0031">Aminopeptidase</keyword>
<name>A0A7V6CN99_UNCW3</name>
<organism evidence="10">
    <name type="scientific">candidate division WOR-3 bacterium</name>
    <dbReference type="NCBI Taxonomy" id="2052148"/>
    <lineage>
        <taxon>Bacteria</taxon>
        <taxon>Bacteria division WOR-3</taxon>
    </lineage>
</organism>
<evidence type="ECO:0000256" key="6">
    <source>
        <dbReference type="ARBA" id="ARBA00022670"/>
    </source>
</evidence>
<evidence type="ECO:0000256" key="2">
    <source>
        <dbReference type="ARBA" id="ARBA00001946"/>
    </source>
</evidence>
<evidence type="ECO:0000313" key="10">
    <source>
        <dbReference type="EMBL" id="HHR48828.1"/>
    </source>
</evidence>
<dbReference type="SUPFAM" id="SSF144052">
    <property type="entry name" value="Thermophilic metalloprotease-like"/>
    <property type="match status" value="1"/>
</dbReference>
<keyword evidence="8" id="KW-0378">Hydrolase</keyword>
<dbReference type="PANTHER" id="PTHR34448">
    <property type="entry name" value="AMINOPEPTIDASE"/>
    <property type="match status" value="1"/>
</dbReference>
<comment type="cofactor">
    <cofactor evidence="2">
        <name>Mg(2+)</name>
        <dbReference type="ChEBI" id="CHEBI:18420"/>
    </cofactor>
</comment>
<evidence type="ECO:0000256" key="5">
    <source>
        <dbReference type="ARBA" id="ARBA00022438"/>
    </source>
</evidence>
<protein>
    <submittedName>
        <fullName evidence="10">Aminopeptidase</fullName>
    </submittedName>
</protein>
<dbReference type="GO" id="GO:0046872">
    <property type="term" value="F:metal ion binding"/>
    <property type="evidence" value="ECO:0007669"/>
    <property type="project" value="UniProtKB-KW"/>
</dbReference>
<dbReference type="Pfam" id="PF02073">
    <property type="entry name" value="Peptidase_M29"/>
    <property type="match status" value="1"/>
</dbReference>
<evidence type="ECO:0000256" key="3">
    <source>
        <dbReference type="ARBA" id="ARBA00001947"/>
    </source>
</evidence>
<keyword evidence="7" id="KW-0479">Metal-binding</keyword>
<gene>
    <name evidence="10" type="ORF">ENV79_04200</name>
</gene>
<evidence type="ECO:0000256" key="8">
    <source>
        <dbReference type="ARBA" id="ARBA00022801"/>
    </source>
</evidence>
<dbReference type="PRINTS" id="PR00919">
    <property type="entry name" value="THERMOPTASE"/>
</dbReference>
<comment type="cofactor">
    <cofactor evidence="1">
        <name>Co(2+)</name>
        <dbReference type="ChEBI" id="CHEBI:48828"/>
    </cofactor>
</comment>
<keyword evidence="9" id="KW-0482">Metalloprotease</keyword>
<dbReference type="GO" id="GO:0008237">
    <property type="term" value="F:metallopeptidase activity"/>
    <property type="evidence" value="ECO:0007669"/>
    <property type="project" value="UniProtKB-KW"/>
</dbReference>
<dbReference type="EMBL" id="DTHS01000026">
    <property type="protein sequence ID" value="HHR48828.1"/>
    <property type="molecule type" value="Genomic_DNA"/>
</dbReference>